<dbReference type="AlphaFoldDB" id="A6JDZ2"/>
<evidence type="ECO:0000313" key="1">
    <source>
        <dbReference type="EMBL" id="EDL81536.1"/>
    </source>
</evidence>
<name>A6JDZ2_RAT</name>
<dbReference type="Proteomes" id="UP000234681">
    <property type="component" value="Chromosome 6"/>
</dbReference>
<organism evidence="1 2">
    <name type="scientific">Rattus norvegicus</name>
    <name type="common">Rat</name>
    <dbReference type="NCBI Taxonomy" id="10116"/>
    <lineage>
        <taxon>Eukaryota</taxon>
        <taxon>Metazoa</taxon>
        <taxon>Chordata</taxon>
        <taxon>Craniata</taxon>
        <taxon>Vertebrata</taxon>
        <taxon>Euteleostomi</taxon>
        <taxon>Mammalia</taxon>
        <taxon>Eutheria</taxon>
        <taxon>Euarchontoglires</taxon>
        <taxon>Glires</taxon>
        <taxon>Rodentia</taxon>
        <taxon>Myomorpha</taxon>
        <taxon>Muroidea</taxon>
        <taxon>Muridae</taxon>
        <taxon>Murinae</taxon>
        <taxon>Rattus</taxon>
    </lineage>
</organism>
<evidence type="ECO:0000313" key="2">
    <source>
        <dbReference type="Proteomes" id="UP000234681"/>
    </source>
</evidence>
<dbReference type="EMBL" id="CH473982">
    <property type="protein sequence ID" value="EDL81536.1"/>
    <property type="molecule type" value="Genomic_DNA"/>
</dbReference>
<sequence>MDRSFLVTFGIFSFFLNVQVRQVKGAESCLLW</sequence>
<proteinExistence type="predicted"/>
<reference evidence="2" key="1">
    <citation type="submission" date="2005-09" db="EMBL/GenBank/DDBJ databases">
        <authorList>
            <person name="Mural R.J."/>
            <person name="Li P.W."/>
            <person name="Adams M.D."/>
            <person name="Amanatides P.G."/>
            <person name="Baden-Tillson H."/>
            <person name="Barnstead M."/>
            <person name="Chin S.H."/>
            <person name="Dew I."/>
            <person name="Evans C.A."/>
            <person name="Ferriera S."/>
            <person name="Flanigan M."/>
            <person name="Fosler C."/>
            <person name="Glodek A."/>
            <person name="Gu Z."/>
            <person name="Holt R.A."/>
            <person name="Jennings D."/>
            <person name="Kraft C.L."/>
            <person name="Lu F."/>
            <person name="Nguyen T."/>
            <person name="Nusskern D.R."/>
            <person name="Pfannkoch C.M."/>
            <person name="Sitter C."/>
            <person name="Sutton G.G."/>
            <person name="Venter J.C."/>
            <person name="Wang Z."/>
            <person name="Woodage T."/>
            <person name="Zheng X.H."/>
            <person name="Zhong F."/>
        </authorList>
    </citation>
    <scope>NUCLEOTIDE SEQUENCE [LARGE SCALE GENOMIC DNA]</scope>
    <source>
        <strain>BN</strain>
        <strain evidence="2">Sprague-Dawley</strain>
    </source>
</reference>
<protein>
    <submittedName>
        <fullName evidence="1">RCG20810</fullName>
    </submittedName>
</protein>
<gene>
    <name evidence="1" type="ORF">rCG_20810</name>
</gene>
<accession>A6JDZ2</accession>